<sequence length="525" mass="60602">MKEKINLDFIRNQIIGRNLTFETPFGKRTLIYTDYSSSGSGLRFIESYLQRIQKIHAISMNSGNITEKILLKLLQQAEYIIKSVFNADDDCLIVPTGINLSDSIQKFQEIIGIRNSPEQNQLYSEKPTFFIGPFEKQMYKDIWDNSFAEIVEIKLIPNGDIDLKDLEAKLSSKKYKGKLKVGIFSAGSEISGKKYSILSLTNILHKYDAFSYIDYSSFAPYVQIEESVDALFVNGSNFIGGLNSTGMLVIKPDVIISRSNSPKNTKLTPNSIFPILKAALAISTQTTLYDEIVKTEELYFKKAYNRLSKNDRILILKNEIKGSKIPFFSIMIKYKEKYLHQGFIAKLLNDLFGIQASIKQYGDFYEQDITVPDKIDLTLLEFELKQGYRGINPGWVYFNLHYILSEIDIDYICNAIDFIAKYGYLLISSYEFNLVTGEWTHIKYEKEEDHDLIGDLSLLEIFNSDLENHDIAQEKRDRAMDYEKYIQKANKLAINNELVFSGEFSEFEESNLESLHWFYFKNLKK</sequence>
<dbReference type="AlphaFoldDB" id="A0A5B9DDQ9"/>
<organism evidence="1 2">
    <name type="scientific">Promethearchaeum syntrophicum</name>
    <dbReference type="NCBI Taxonomy" id="2594042"/>
    <lineage>
        <taxon>Archaea</taxon>
        <taxon>Promethearchaeati</taxon>
        <taxon>Promethearchaeota</taxon>
        <taxon>Promethearchaeia</taxon>
        <taxon>Promethearchaeales</taxon>
        <taxon>Promethearchaeaceae</taxon>
        <taxon>Promethearchaeum</taxon>
    </lineage>
</organism>
<dbReference type="InterPro" id="IPR015422">
    <property type="entry name" value="PyrdxlP-dep_Trfase_small"/>
</dbReference>
<dbReference type="EMBL" id="CP042905">
    <property type="protein sequence ID" value="QEE17017.2"/>
    <property type="molecule type" value="Genomic_DNA"/>
</dbReference>
<name>A0A5B9DDQ9_9ARCH</name>
<dbReference type="InterPro" id="IPR015421">
    <property type="entry name" value="PyrdxlP-dep_Trfase_major"/>
</dbReference>
<dbReference type="Gene3D" id="3.40.640.10">
    <property type="entry name" value="Type I PLP-dependent aspartate aminotransferase-like (Major domain)"/>
    <property type="match status" value="1"/>
</dbReference>
<proteinExistence type="predicted"/>
<dbReference type="PANTHER" id="PTHR43686">
    <property type="entry name" value="SULFURTRANSFERASE-RELATED"/>
    <property type="match status" value="1"/>
</dbReference>
<protein>
    <submittedName>
        <fullName evidence="1">Uncharacterized protein</fullName>
    </submittedName>
</protein>
<dbReference type="Proteomes" id="UP000321408">
    <property type="component" value="Chromosome"/>
</dbReference>
<evidence type="ECO:0000313" key="1">
    <source>
        <dbReference type="EMBL" id="QEE17017.2"/>
    </source>
</evidence>
<gene>
    <name evidence="1" type="ORF">DSAG12_02849</name>
</gene>
<dbReference type="InterPro" id="IPR015424">
    <property type="entry name" value="PyrdxlP-dep_Trfase"/>
</dbReference>
<reference evidence="1 2" key="1">
    <citation type="journal article" date="2020" name="Nature">
        <title>Isolation of an archaeon at the prokaryote-eukaryote interface.</title>
        <authorList>
            <person name="Imachi H."/>
            <person name="Nobu M.K."/>
            <person name="Nakahara N."/>
            <person name="Morono Y."/>
            <person name="Ogawara M."/>
            <person name="Takaki Y."/>
            <person name="Takano Y."/>
            <person name="Uematsu K."/>
            <person name="Ikuta T."/>
            <person name="Ito M."/>
            <person name="Matsui Y."/>
            <person name="Miyazaki M."/>
            <person name="Murata K."/>
            <person name="Saito Y."/>
            <person name="Sakai S."/>
            <person name="Song C."/>
            <person name="Tasumi E."/>
            <person name="Yamanaka Y."/>
            <person name="Yamaguchi T."/>
            <person name="Kamagata Y."/>
            <person name="Tamaki H."/>
            <person name="Takai K."/>
        </authorList>
    </citation>
    <scope>NUCLEOTIDE SEQUENCE [LARGE SCALE GENOMIC DNA]</scope>
    <source>
        <strain evidence="1 2">MK-D1</strain>
    </source>
</reference>
<dbReference type="Gene3D" id="3.90.1150.10">
    <property type="entry name" value="Aspartate Aminotransferase, domain 1"/>
    <property type="match status" value="1"/>
</dbReference>
<keyword evidence="2" id="KW-1185">Reference proteome</keyword>
<dbReference type="SUPFAM" id="SSF53383">
    <property type="entry name" value="PLP-dependent transferases"/>
    <property type="match status" value="1"/>
</dbReference>
<accession>A0A5B9DDQ9</accession>
<dbReference type="KEGG" id="psyt:DSAG12_02849"/>
<reference evidence="1 2" key="2">
    <citation type="journal article" date="2024" name="Int. J. Syst. Evol. Microbiol.">
        <title>Promethearchaeum syntrophicum gen. nov., sp. nov., an anaerobic, obligately syntrophic archaeon, the first isolate of the lineage 'Asgard' archaea, and proposal of the new archaeal phylum Promethearchaeota phyl. nov. and kingdom Promethearchaeati regn. nov.</title>
        <authorList>
            <person name="Imachi H."/>
            <person name="Nobu M.K."/>
            <person name="Kato S."/>
            <person name="Takaki Y."/>
            <person name="Miyazaki M."/>
            <person name="Miyata M."/>
            <person name="Ogawara M."/>
            <person name="Saito Y."/>
            <person name="Sakai S."/>
            <person name="Tahara Y.O."/>
            <person name="Takano Y."/>
            <person name="Tasumi E."/>
            <person name="Uematsu K."/>
            <person name="Yoshimura T."/>
            <person name="Itoh T."/>
            <person name="Ohkuma M."/>
            <person name="Takai K."/>
        </authorList>
    </citation>
    <scope>NUCLEOTIDE SEQUENCE [LARGE SCALE GENOMIC DNA]</scope>
    <source>
        <strain evidence="1 2">MK-D1</strain>
    </source>
</reference>
<dbReference type="PANTHER" id="PTHR43686:SF1">
    <property type="entry name" value="AMINOTRAN_5 DOMAIN-CONTAINING PROTEIN"/>
    <property type="match status" value="1"/>
</dbReference>
<evidence type="ECO:0000313" key="2">
    <source>
        <dbReference type="Proteomes" id="UP000321408"/>
    </source>
</evidence>